<keyword evidence="2" id="KW-1185">Reference proteome</keyword>
<dbReference type="OrthoDB" id="5768895at2"/>
<dbReference type="STRING" id="105559.Nwat_1671"/>
<dbReference type="Proteomes" id="UP000000393">
    <property type="component" value="Chromosome"/>
</dbReference>
<name>D8K6M1_NITWC</name>
<dbReference type="AlphaFoldDB" id="D8K6M1"/>
<proteinExistence type="predicted"/>
<dbReference type="RefSeq" id="WP_013220640.1">
    <property type="nucleotide sequence ID" value="NC_014315.1"/>
</dbReference>
<reference evidence="1 2" key="1">
    <citation type="submission" date="2010-06" db="EMBL/GenBank/DDBJ databases">
        <title>Complete sequence of chromosome of Nitrosococcus watsoni C-113.</title>
        <authorList>
            <consortium name="US DOE Joint Genome Institute"/>
            <person name="Lucas S."/>
            <person name="Copeland A."/>
            <person name="Lapidus A."/>
            <person name="Cheng J.-F."/>
            <person name="Bruce D."/>
            <person name="Goodwin L."/>
            <person name="Pitluck S."/>
            <person name="Malfatti S.A."/>
            <person name="Chain P.S.G."/>
            <person name="Land M."/>
            <person name="Hauser L."/>
            <person name="Kyrpides N."/>
            <person name="Ivanova N."/>
            <person name="Cambell M.A."/>
            <person name="Heidelberg J.F."/>
            <person name="Klotz M.G."/>
            <person name="Woyke T."/>
        </authorList>
    </citation>
    <scope>NUCLEOTIDE SEQUENCE [LARGE SCALE GENOMIC DNA]</scope>
    <source>
        <strain evidence="1 2">C-113</strain>
    </source>
</reference>
<sequence length="167" mass="18663">MNKRRFIGWFCLLAYFLAWVGSAQAMPLLLASVGHAHKIFLTYHGDKIQIALHHPGYIDEHEPAAKSPLSAYQHDFLDKTLLALSNQAGHDYSDHIIHLPLEQQATITASKKSENNKITSSPTFLFLATAPPFPALAELMHPLYLSQPPPDNILLIPLHIRTTVLLN</sequence>
<dbReference type="HOGENOM" id="CLU_1592858_0_0_6"/>
<dbReference type="EMBL" id="CP002086">
    <property type="protein sequence ID" value="ADJ28548.1"/>
    <property type="molecule type" value="Genomic_DNA"/>
</dbReference>
<evidence type="ECO:0000313" key="1">
    <source>
        <dbReference type="EMBL" id="ADJ28548.1"/>
    </source>
</evidence>
<dbReference type="KEGG" id="nwa:Nwat_1671"/>
<protein>
    <submittedName>
        <fullName evidence="1">Uncharacterized protein</fullName>
    </submittedName>
</protein>
<evidence type="ECO:0000313" key="2">
    <source>
        <dbReference type="Proteomes" id="UP000000393"/>
    </source>
</evidence>
<gene>
    <name evidence="1" type="ordered locus">Nwat_1671</name>
</gene>
<organism evidence="1 2">
    <name type="scientific">Nitrosococcus watsoni (strain C-113)</name>
    <dbReference type="NCBI Taxonomy" id="105559"/>
    <lineage>
        <taxon>Bacteria</taxon>
        <taxon>Pseudomonadati</taxon>
        <taxon>Pseudomonadota</taxon>
        <taxon>Gammaproteobacteria</taxon>
        <taxon>Chromatiales</taxon>
        <taxon>Chromatiaceae</taxon>
        <taxon>Nitrosococcus</taxon>
    </lineage>
</organism>
<accession>D8K6M1</accession>